<dbReference type="RefSeq" id="WP_107823055.1">
    <property type="nucleotide sequence ID" value="NZ_OY782574.1"/>
</dbReference>
<evidence type="ECO:0000313" key="3">
    <source>
        <dbReference type="Proteomes" id="UP000243525"/>
    </source>
</evidence>
<dbReference type="OrthoDB" id="9816864at2"/>
<gene>
    <name evidence="2" type="ORF">C8N47_11435</name>
</gene>
<dbReference type="Proteomes" id="UP000243525">
    <property type="component" value="Unassembled WGS sequence"/>
</dbReference>
<sequence length="763" mass="84843">MIKKSILALLLLACCGFGVSAQRLKGPEAVSYFQAPSNGIEFTKADVYLSNDDVLEAAKKEETKSKISGLGSKLGGLGNMVAGAANSAIDATANLNKMLDAYKDDKGRFGVWSFVPPYVQLPEEVEKRVNVEIFVFNEDDPSPSASMPTTPDKDGYYDIPYYVNCRYKVVDQRGNVLLEENLGVLQGSSKTKDYTPAAPASSLKGSIGAGFAATKKDAASQADALASGDLEDEVPIQYQIGTNAAYNAVRTAVFARYGFGQFFAPIKLAVIKESKESKKMIAPTLAAFEGKKGLLLTKPEKEQVAAFAREMEQVLPAVSSKEKWAVLHNLSVCYAWLEDAAKASDYYQQYTDEIQSTIGKMEYWNKFLNAGMKERMAIQKEMKEKFGSSSLGTAELKQYQEYNNIRYFVNYYPAGANRYQPMLTAINRDLKRFVDFYAVNDLLCQMFEIDFPYQFFPLNDFAGSPKDMRATVVKEGMAPIEYRVKFNSKREIKELAADQVAVADDGSKVKLETRDIMPQYDADNKYTGISTDAGFWAQVVADNTYTGLNAINDPLLKKTYGIANNITKNVGLFGGKASDEKVQLKVDLDGNLYFTGSSSYYRANSFFKEMLNSMGVEAKRVDTRSEFFTKANINEDGVMTSWNWQGDVVTNFGGVLSGRVQRLSAKPMVRSIDFEGADDKGNPTKIDFNFKLDGTMELEEKAKGMAFVNKYIADLNGPLPTISKDTYEFDVNTTWACAFEYDDQGNWVKMKIGPYTAERTFKY</sequence>
<dbReference type="EMBL" id="QAAD01000014">
    <property type="protein sequence ID" value="PTN07692.1"/>
    <property type="molecule type" value="Genomic_DNA"/>
</dbReference>
<keyword evidence="3" id="KW-1185">Reference proteome</keyword>
<comment type="caution">
    <text evidence="2">The sequence shown here is derived from an EMBL/GenBank/DDBJ whole genome shotgun (WGS) entry which is preliminary data.</text>
</comment>
<organism evidence="2 3">
    <name type="scientific">Mangrovibacterium marinum</name>
    <dbReference type="NCBI Taxonomy" id="1639118"/>
    <lineage>
        <taxon>Bacteria</taxon>
        <taxon>Pseudomonadati</taxon>
        <taxon>Bacteroidota</taxon>
        <taxon>Bacteroidia</taxon>
        <taxon>Marinilabiliales</taxon>
        <taxon>Prolixibacteraceae</taxon>
        <taxon>Mangrovibacterium</taxon>
    </lineage>
</organism>
<reference evidence="2 3" key="1">
    <citation type="submission" date="2018-04" db="EMBL/GenBank/DDBJ databases">
        <title>Genomic Encyclopedia of Archaeal and Bacterial Type Strains, Phase II (KMG-II): from individual species to whole genera.</title>
        <authorList>
            <person name="Goeker M."/>
        </authorList>
    </citation>
    <scope>NUCLEOTIDE SEQUENCE [LARGE SCALE GENOMIC DNA]</scope>
    <source>
        <strain evidence="2 3">DSM 28823</strain>
    </source>
</reference>
<feature type="signal peptide" evidence="1">
    <location>
        <begin position="1"/>
        <end position="21"/>
    </location>
</feature>
<protein>
    <submittedName>
        <fullName evidence="2">Uncharacterized protein</fullName>
    </submittedName>
</protein>
<keyword evidence="1" id="KW-0732">Signal</keyword>
<evidence type="ECO:0000313" key="2">
    <source>
        <dbReference type="EMBL" id="PTN07692.1"/>
    </source>
</evidence>
<evidence type="ECO:0000256" key="1">
    <source>
        <dbReference type="SAM" id="SignalP"/>
    </source>
</evidence>
<name>A0A2T5BZH9_9BACT</name>
<accession>A0A2T5BZH9</accession>
<feature type="chain" id="PRO_5015667684" evidence="1">
    <location>
        <begin position="22"/>
        <end position="763"/>
    </location>
</feature>
<dbReference type="AlphaFoldDB" id="A0A2T5BZH9"/>
<proteinExistence type="predicted"/>